<evidence type="ECO:0000256" key="2">
    <source>
        <dbReference type="ARBA" id="ARBA00023054"/>
    </source>
</evidence>
<dbReference type="InterPro" id="IPR029440">
    <property type="entry name" value="DRC1_C"/>
</dbReference>
<dbReference type="Pfam" id="PF14772">
    <property type="entry name" value="NYD-SP28"/>
    <property type="match status" value="1"/>
</dbReference>
<keyword evidence="2 3" id="KW-0175">Coiled coil</keyword>
<evidence type="ECO:0000256" key="4">
    <source>
        <dbReference type="SAM" id="MobiDB-lite"/>
    </source>
</evidence>
<organism evidence="7 8">
    <name type="scientific">Batrachochytrium salamandrivorans</name>
    <dbReference type="NCBI Taxonomy" id="1357716"/>
    <lineage>
        <taxon>Eukaryota</taxon>
        <taxon>Fungi</taxon>
        <taxon>Fungi incertae sedis</taxon>
        <taxon>Chytridiomycota</taxon>
        <taxon>Chytridiomycota incertae sedis</taxon>
        <taxon>Chytridiomycetes</taxon>
        <taxon>Rhizophydiales</taxon>
        <taxon>Rhizophydiales incertae sedis</taxon>
        <taxon>Batrachochytrium</taxon>
    </lineage>
</organism>
<evidence type="ECO:0000259" key="6">
    <source>
        <dbReference type="Pfam" id="PF14775"/>
    </source>
</evidence>
<dbReference type="PANTHER" id="PTHR21625:SF1">
    <property type="entry name" value="DYNEIN REGULATORY COMPLEX PROTEIN 1"/>
    <property type="match status" value="1"/>
</dbReference>
<keyword evidence="8" id="KW-1185">Reference proteome</keyword>
<feature type="coiled-coil region" evidence="3">
    <location>
        <begin position="187"/>
        <end position="218"/>
    </location>
</feature>
<dbReference type="EMBL" id="JAFCIX010000066">
    <property type="protein sequence ID" value="KAH6599382.1"/>
    <property type="molecule type" value="Genomic_DNA"/>
</dbReference>
<comment type="caution">
    <text evidence="7">The sequence shown here is derived from an EMBL/GenBank/DDBJ whole genome shotgun (WGS) entry which is preliminary data.</text>
</comment>
<evidence type="ECO:0000313" key="7">
    <source>
        <dbReference type="EMBL" id="KAH6599382.1"/>
    </source>
</evidence>
<gene>
    <name evidence="7" type="ORF">BASA50_003079</name>
</gene>
<feature type="region of interest" description="Disordered" evidence="4">
    <location>
        <begin position="627"/>
        <end position="648"/>
    </location>
</feature>
<dbReference type="Pfam" id="PF14775">
    <property type="entry name" value="NYD-SP28_assoc"/>
    <property type="match status" value="1"/>
</dbReference>
<accession>A0ABQ8FJJ0</accession>
<dbReference type="InterPro" id="IPR039505">
    <property type="entry name" value="DRC1/2_N"/>
</dbReference>
<reference evidence="7 8" key="1">
    <citation type="submission" date="2021-02" db="EMBL/GenBank/DDBJ databases">
        <title>Variation within the Batrachochytrium salamandrivorans European outbreak.</title>
        <authorList>
            <person name="Kelly M."/>
            <person name="Pasmans F."/>
            <person name="Shea T.P."/>
            <person name="Munoz J.F."/>
            <person name="Carranza S."/>
            <person name="Cuomo C.A."/>
            <person name="Martel A."/>
        </authorList>
    </citation>
    <scope>NUCLEOTIDE SEQUENCE [LARGE SCALE GENOMIC DNA]</scope>
    <source>
        <strain evidence="7 8">AMFP18/2</strain>
    </source>
</reference>
<dbReference type="InterPro" id="IPR039750">
    <property type="entry name" value="DRC1/DRC2"/>
</dbReference>
<dbReference type="Proteomes" id="UP001648503">
    <property type="component" value="Unassembled WGS sequence"/>
</dbReference>
<evidence type="ECO:0000313" key="8">
    <source>
        <dbReference type="Proteomes" id="UP001648503"/>
    </source>
</evidence>
<comment type="similarity">
    <text evidence="1">Belongs to the DRC1 family.</text>
</comment>
<feature type="coiled-coil region" evidence="3">
    <location>
        <begin position="289"/>
        <end position="323"/>
    </location>
</feature>
<feature type="domain" description="Dynein regulatory complex protein 1/2 N-terminal" evidence="5">
    <location>
        <begin position="110"/>
        <end position="208"/>
    </location>
</feature>
<name>A0ABQ8FJJ0_9FUNG</name>
<evidence type="ECO:0000256" key="1">
    <source>
        <dbReference type="ARBA" id="ARBA00009688"/>
    </source>
</evidence>
<protein>
    <recommendedName>
        <fullName evidence="9">Dynein regulatory complex protein 1/2 N-terminal domain-containing protein</fullName>
    </recommendedName>
</protein>
<feature type="domain" description="Dynein regulatory complex protein 1 C-terminal" evidence="6">
    <location>
        <begin position="662"/>
        <end position="721"/>
    </location>
</feature>
<evidence type="ECO:0008006" key="9">
    <source>
        <dbReference type="Google" id="ProtNLM"/>
    </source>
</evidence>
<sequence>MQGVTLAQESELSKITSSNIAQINLQQAAGDGGREARIAIRKGRIEMNRLIKAEPFERVDEGGFRRIKKPELEFKETGKARAQISLSQKHIKSVKTSGDELATNIRVGVTARESLRRHDETRKVEAWKKKRSDDHVHSTLMHEKITADWDRVSKLNGPYELNEMLKVQKEACSALIAIENKLISEYVAELKSKDDEYVKELRRQAEEIDKLLERMESQFKSFQGTLIEEIEHIESAFVEERKELIDSNVRDINQLFEERRKNEGKFMEGRADRIEDHIKQLETLRIYDAEEYNLVKIKLETDVQVLEKQLQQMRATYQLNTEKLEYNFQVLKKREEENGTILGAQKRKINRLTDHLNILKSKATKQERTFQQENTSLTDDYSHITEQFQELQKKFRHFQKVDSKRYKDIWKMNEEEARELMRKILQADRIITEQQLGMTWSLPKEDLFRNIDSAFFNGLVGNDKKTNLNSQTMFEETKDAQLFGFNVESDAEKRESLAIKFQGQKGHSKTTKTILELLCNEAGFLVEDKLQRLLEPLHHDEQSLMKLDSIFKALGVETIEEIELLTSYFVAEKMQVVSDSHLESTSISVDEAAVPIHPNDVIRAIRDFVEHKQKNGSHRDLRIISGRVDSSGNDTETHLDDEIMDTTPMPIAPNAKTQNVQEYWQCMGNVIDEKGYRTWMAVYQAMEKYNKVLAHRWQLSQDISSVSNQNNELKILLGQYMSARINEELHIPPTQIMLAQAGILQPGHYSAKEILKK</sequence>
<dbReference type="PANTHER" id="PTHR21625">
    <property type="entry name" value="NYD-SP28 PROTEIN"/>
    <property type="match status" value="1"/>
</dbReference>
<evidence type="ECO:0000256" key="3">
    <source>
        <dbReference type="SAM" id="Coils"/>
    </source>
</evidence>
<evidence type="ECO:0000259" key="5">
    <source>
        <dbReference type="Pfam" id="PF14772"/>
    </source>
</evidence>
<proteinExistence type="inferred from homology"/>